<evidence type="ECO:0000259" key="13">
    <source>
        <dbReference type="PROSITE" id="PS50022"/>
    </source>
</evidence>
<feature type="region of interest" description="Disordered" evidence="10">
    <location>
        <begin position="4016"/>
        <end position="4044"/>
    </location>
</feature>
<comment type="caution">
    <text evidence="17">The sequence shown here is derived from an EMBL/GenBank/DDBJ whole genome shotgun (WGS) entry which is preliminary data.</text>
</comment>
<dbReference type="InterPro" id="IPR022041">
    <property type="entry name" value="Methyltransf_FA"/>
</dbReference>
<dbReference type="PANTHER" id="PTHR47653">
    <property type="entry name" value="PROTEIN BARK BEETLE"/>
    <property type="match status" value="1"/>
</dbReference>
<dbReference type="InterPro" id="IPR015919">
    <property type="entry name" value="Cadherin-like_sf"/>
</dbReference>
<dbReference type="InterPro" id="IPR039448">
    <property type="entry name" value="Beta_helix"/>
</dbReference>
<reference evidence="17" key="1">
    <citation type="submission" date="2022-03" db="EMBL/GenBank/DDBJ databases">
        <authorList>
            <person name="Martin C."/>
        </authorList>
    </citation>
    <scope>NUCLEOTIDE SEQUENCE</scope>
</reference>
<keyword evidence="3 12" id="KW-0732">Signal</keyword>
<feature type="disulfide bond" evidence="8">
    <location>
        <begin position="4232"/>
        <end position="4241"/>
    </location>
</feature>
<dbReference type="InterPro" id="IPR013783">
    <property type="entry name" value="Ig-like_fold"/>
</dbReference>
<feature type="disulfide bond" evidence="8">
    <location>
        <begin position="1857"/>
        <end position="1866"/>
    </location>
</feature>
<evidence type="ECO:0000256" key="6">
    <source>
        <dbReference type="ARBA" id="ARBA00023180"/>
    </source>
</evidence>
<proteinExistence type="predicted"/>
<evidence type="ECO:0000313" key="17">
    <source>
        <dbReference type="EMBL" id="CAH1790370.1"/>
    </source>
</evidence>
<dbReference type="InterPro" id="IPR006626">
    <property type="entry name" value="PbH1"/>
</dbReference>
<dbReference type="SMART" id="SM00202">
    <property type="entry name" value="SR"/>
    <property type="match status" value="1"/>
</dbReference>
<dbReference type="EMBL" id="CAIIXF020000007">
    <property type="protein sequence ID" value="CAH1790370.1"/>
    <property type="molecule type" value="Genomic_DNA"/>
</dbReference>
<evidence type="ECO:0000256" key="10">
    <source>
        <dbReference type="SAM" id="MobiDB-lite"/>
    </source>
</evidence>
<dbReference type="SMART" id="SM00231">
    <property type="entry name" value="FA58C"/>
    <property type="match status" value="1"/>
</dbReference>
<dbReference type="InterPro" id="IPR023347">
    <property type="entry name" value="Lysozyme_dom_sf"/>
</dbReference>
<dbReference type="GO" id="GO:0045217">
    <property type="term" value="P:cell-cell junction maintenance"/>
    <property type="evidence" value="ECO:0007669"/>
    <property type="project" value="TreeGrafter"/>
</dbReference>
<keyword evidence="11" id="KW-0472">Membrane</keyword>
<evidence type="ECO:0000256" key="9">
    <source>
        <dbReference type="PROSITE-ProRule" id="PRU00196"/>
    </source>
</evidence>
<evidence type="ECO:0000259" key="16">
    <source>
        <dbReference type="PROSITE" id="PS50287"/>
    </source>
</evidence>
<dbReference type="InterPro" id="IPR000742">
    <property type="entry name" value="EGF"/>
</dbReference>
<dbReference type="InterPro" id="IPR053243">
    <property type="entry name" value="SJ_maturation_regulator"/>
</dbReference>
<dbReference type="SMART" id="SM00710">
    <property type="entry name" value="PbH1"/>
    <property type="match status" value="26"/>
</dbReference>
<keyword evidence="11" id="KW-0812">Transmembrane</keyword>
<dbReference type="CDD" id="cd00102">
    <property type="entry name" value="IPT"/>
    <property type="match status" value="1"/>
</dbReference>
<dbReference type="Gene3D" id="2.10.25.10">
    <property type="entry name" value="Laminin"/>
    <property type="match status" value="2"/>
</dbReference>
<feature type="domain" description="SRCR" evidence="16">
    <location>
        <begin position="1375"/>
        <end position="1449"/>
    </location>
</feature>
<dbReference type="Pfam" id="PF12248">
    <property type="entry name" value="Methyltransf_FA"/>
    <property type="match status" value="1"/>
</dbReference>
<evidence type="ECO:0000313" key="18">
    <source>
        <dbReference type="Proteomes" id="UP000749559"/>
    </source>
</evidence>
<evidence type="ECO:0000256" key="3">
    <source>
        <dbReference type="ARBA" id="ARBA00022729"/>
    </source>
</evidence>
<keyword evidence="11" id="KW-1133">Transmembrane helix</keyword>
<feature type="transmembrane region" description="Helical" evidence="11">
    <location>
        <begin position="4252"/>
        <end position="4277"/>
    </location>
</feature>
<dbReference type="Pfam" id="PF00754">
    <property type="entry name" value="F5_F8_type_C"/>
    <property type="match status" value="1"/>
</dbReference>
<evidence type="ECO:0000256" key="12">
    <source>
        <dbReference type="SAM" id="SignalP"/>
    </source>
</evidence>
<dbReference type="PROSITE" id="PS00022">
    <property type="entry name" value="EGF_1"/>
    <property type="match status" value="3"/>
</dbReference>
<dbReference type="SUPFAM" id="SSF81296">
    <property type="entry name" value="E set domains"/>
    <property type="match status" value="1"/>
</dbReference>
<keyword evidence="8" id="KW-0245">EGF-like domain</keyword>
<keyword evidence="6" id="KW-0325">Glycoprotein</keyword>
<gene>
    <name evidence="17" type="ORF">OFUS_LOCUS15584</name>
</gene>
<dbReference type="PROSITE" id="PS01186">
    <property type="entry name" value="EGF_2"/>
    <property type="match status" value="3"/>
</dbReference>
<name>A0A8S4PCF6_OWEFU</name>
<dbReference type="Pfam" id="PF00530">
    <property type="entry name" value="SRCR"/>
    <property type="match status" value="1"/>
</dbReference>
<dbReference type="GO" id="GO:0042742">
    <property type="term" value="P:defense response to bacterium"/>
    <property type="evidence" value="ECO:0007669"/>
    <property type="project" value="UniProtKB-KW"/>
</dbReference>
<feature type="signal peptide" evidence="12">
    <location>
        <begin position="1"/>
        <end position="22"/>
    </location>
</feature>
<keyword evidence="7" id="KW-0106">Calcium</keyword>
<dbReference type="Pfam" id="PF13229">
    <property type="entry name" value="Beta_helix"/>
    <property type="match status" value="2"/>
</dbReference>
<feature type="domain" description="EGF-like" evidence="14">
    <location>
        <begin position="1833"/>
        <end position="1867"/>
    </location>
</feature>
<dbReference type="PROSITE" id="PS50287">
    <property type="entry name" value="SRCR_2"/>
    <property type="match status" value="1"/>
</dbReference>
<dbReference type="InterPro" id="IPR011050">
    <property type="entry name" value="Pectin_lyase_fold/virulence"/>
</dbReference>
<evidence type="ECO:0000256" key="5">
    <source>
        <dbReference type="ARBA" id="ARBA00023157"/>
    </source>
</evidence>
<evidence type="ECO:0000256" key="2">
    <source>
        <dbReference type="ARBA" id="ARBA00022638"/>
    </source>
</evidence>
<dbReference type="Gene3D" id="2.60.120.260">
    <property type="entry name" value="Galactose-binding domain-like"/>
    <property type="match status" value="1"/>
</dbReference>
<evidence type="ECO:0000256" key="1">
    <source>
        <dbReference type="ARBA" id="ARBA00022529"/>
    </source>
</evidence>
<dbReference type="Proteomes" id="UP000749559">
    <property type="component" value="Unassembled WGS sequence"/>
</dbReference>
<organism evidence="17 18">
    <name type="scientific">Owenia fusiformis</name>
    <name type="common">Polychaete worm</name>
    <dbReference type="NCBI Taxonomy" id="6347"/>
    <lineage>
        <taxon>Eukaryota</taxon>
        <taxon>Metazoa</taxon>
        <taxon>Spiralia</taxon>
        <taxon>Lophotrochozoa</taxon>
        <taxon>Annelida</taxon>
        <taxon>Polychaeta</taxon>
        <taxon>Sedentaria</taxon>
        <taxon>Canalipalpata</taxon>
        <taxon>Sabellida</taxon>
        <taxon>Oweniida</taxon>
        <taxon>Oweniidae</taxon>
        <taxon>Owenia</taxon>
    </lineage>
</organism>
<feature type="domain" description="F5/8 type C" evidence="13">
    <location>
        <begin position="203"/>
        <end position="310"/>
    </location>
</feature>
<dbReference type="SUPFAM" id="SSF53955">
    <property type="entry name" value="Lysozyme-like"/>
    <property type="match status" value="1"/>
</dbReference>
<evidence type="ECO:0000256" key="8">
    <source>
        <dbReference type="PROSITE-ProRule" id="PRU00076"/>
    </source>
</evidence>
<dbReference type="GO" id="GO:0003796">
    <property type="term" value="F:lysozyme activity"/>
    <property type="evidence" value="ECO:0007669"/>
    <property type="project" value="InterPro"/>
</dbReference>
<dbReference type="PROSITE" id="PS50268">
    <property type="entry name" value="CADHERIN_2"/>
    <property type="match status" value="1"/>
</dbReference>
<dbReference type="CDD" id="cd00057">
    <property type="entry name" value="FA58C"/>
    <property type="match status" value="1"/>
</dbReference>
<dbReference type="SUPFAM" id="SSF51126">
    <property type="entry name" value="Pectin lyase-like"/>
    <property type="match status" value="5"/>
</dbReference>
<dbReference type="InterPro" id="IPR023346">
    <property type="entry name" value="Lysozyme-like_dom_sf"/>
</dbReference>
<dbReference type="SUPFAM" id="SSF49313">
    <property type="entry name" value="Cadherin-like"/>
    <property type="match status" value="1"/>
</dbReference>
<dbReference type="PROSITE" id="PS50026">
    <property type="entry name" value="EGF_3"/>
    <property type="match status" value="2"/>
</dbReference>
<feature type="domain" description="EGF-like" evidence="14">
    <location>
        <begin position="4206"/>
        <end position="4242"/>
    </location>
</feature>
<dbReference type="GO" id="GO:0007156">
    <property type="term" value="P:homophilic cell adhesion via plasma membrane adhesion molecules"/>
    <property type="evidence" value="ECO:0007669"/>
    <property type="project" value="InterPro"/>
</dbReference>
<dbReference type="InterPro" id="IPR012334">
    <property type="entry name" value="Pectin_lyas_fold"/>
</dbReference>
<dbReference type="PROSITE" id="PS00420">
    <property type="entry name" value="SRCR_1"/>
    <property type="match status" value="1"/>
</dbReference>
<dbReference type="SUPFAM" id="SSF49785">
    <property type="entry name" value="Galactose-binding domain-like"/>
    <property type="match status" value="1"/>
</dbReference>
<evidence type="ECO:0000256" key="4">
    <source>
        <dbReference type="ARBA" id="ARBA00022737"/>
    </source>
</evidence>
<keyword evidence="5 8" id="KW-1015">Disulfide bond</keyword>
<dbReference type="PANTHER" id="PTHR47653:SF1">
    <property type="entry name" value="DELETED IN MALIGNANT BRAIN TUMORS 1 PROTEIN"/>
    <property type="match status" value="1"/>
</dbReference>
<dbReference type="InterPro" id="IPR000421">
    <property type="entry name" value="FA58C"/>
</dbReference>
<dbReference type="GO" id="GO:0031640">
    <property type="term" value="P:killing of cells of another organism"/>
    <property type="evidence" value="ECO:0007669"/>
    <property type="project" value="UniProtKB-KW"/>
</dbReference>
<sequence>MAATFRWLLLVLLVHSQRLVNAQLGTPENLSIQTKDANYIPIDQIDLTGKLGLVFQVQACESAYVALSAIFGNTNSRMYEIVISEWSNTKSVIRDCRGRWCNRAESPTEGLLKCNASVSLWVGWTNGHITLGKGRDLGIKPLLEWEDSSPEYITSLAVSTANGVDGTWTFTPDDNCSLPLGRSIINNGQITYSSPSTGFPRFNHNSGWQHYGSSTPWLQVDLLQPHKITKMALQGYAPGNSYWVKTFQILYSVDGTDWLYYNNRQAVQGNINGHDVAIIEIAENVEARYFRILPITWNSRPGIRMELYGCRKAVSEKEYTHIESDILGEEVLFLHLSPYIVSRLVTIRPSGTLTIQPGVKIIFTSAEAGIDVHGNLLAQGIDNLPVEFTADDAVSEISSHWSGLKIVSGHSSLKHVYVEGANVGIQATGYSVTLDHVTITKCAAGIKYTDGGSSANLTMISDSYIGNNGEHGIEFKGSPVHPFLSITRTIITGSRSSGIYCRDTHANISIEDSELSHNAKSGLETFQTVGYINIHRSEILRNRNNGLYIYRISGNTTIESTQMKDNYYYTIYYYADDNYRGGPFLLINNSIAGEVNSRQYHALYFDPYYFDGEEILIERNTFKDISTSYPALQIGNRPNYKQSELNIRITNNVFNNCFKSMLVRVFHNTNLFIEDNIMENNRADSRYIDVQLFSSTNGRVHIVRNKFTNISASTWLWINTDDFIMANNSFERFKSVDQCALYVSVSKTDSIINAPYSYWGSSDPGDVKHRACGNNRDMNLAHVTVSPFYTDRNLTELNEDKKVDFYFTDATGGIGGVLLSNETIPYVFNHTYHVRRNIFIFPNATLTIDSGVKLAFDQGIGIYIIGELVIREGDNHGITSMRRKNPTGKWGGIRIGSPSSVGLFLNNVQLDGSTYGIHGPGRNITLKSVTITNTDYAIYVSDTITEYLNIDITNSTIDTSTKTGIYLKTSGSIIRDFNLTMKNVVIRNTRGSGAVYINGVSSHTNVQLRGCEISEYSSYAIYAYISYGMFELGNSIIKRTINRYGFGVQYQTMWTNYGSRTISIYNNTFIQHNSYYDYGMVSINTQASRSGFEKASFIEIANNTFRSTYQSEQTSAMVLSNINYFSSIMIEGNIIHSMGRVACDIGLKAGIGTVDVTGNVISESNGALSLTSDFTSGTKIMNNRFLYNFGSDNVIINPSTVNNCTISYNVFLNNSNNALTLQGFQSGTLLNYNLFDNFLGEHSYNVKVSSPKGSYDINSKFNWWGSKEQSQISASIYDNKRDPSVGVLDIRPYLLSHNYSDVSIEEDFFRQDGSIGGEITGNVTLRCDDSPYNVASDIVVMEEASLLIEPCVVLRFSENIGIRVKDLVANEGGQLRLVGGTTSGRLEVFYNGQWGSVCDDWFDINDAKVACRHLGMREEGATFRTVGGGTGPIWLDDMDCDGEPKPSTVRHVNITGSKYGMLINDVPIEAYNVHIEDVGTGLYFEENSFGSSMIFRDSRISQTTENGIHIKSQTLRYLDMTGSVVDRAGMSGVHLGKNGVRLIFSNGTISHSAYYGIQAAYSAFVLMDGVTFDSNNWNGAYFQYPLNLSFINCIFRNTHGQNTYAIYVEGMGKSYAGSSRSQVTMTIQDSVFEENSRHAVKVTTATHYNDFNLLINIQNNIFRNNSDTLMGLDLHKGTDVYIQRNTIKYNKGSSNLIDLHPIYYQYDYRTVKSDVHIVGNEFSRNKGLTMVYLHPDNAVNNRGTLTDNVFTDNVASHGIIRTTSGNYSMHYNILENPSSVYELYVAYNGDDIINATYNWWGSAVEAYADERIFDKKDAINAAEVVYVQMLSGKVFTCFAVNNCSNHGECVRPDRCRCADGWQGAECNQVSCEQVSDCYGNGNCVGPNVCECTGGWTGETCADATCYNVNNCSGRGYCLQPDTCSCFSSYAGNDCSQCQDLYWGQDCEPCPPCVNGYCDEISGGCTCSSIKWAGELCNECNRTFYGPYCLPLPTVLFVAPSTGPDIGGTLVNVFGHNFENSSDGQYRCRFGNIDVIAQWLSRDHVRCISPKQVGLVAVNVGQPGGELTNERVTFKYHPTCPSSACGRNETPPHGICLFGQCSCILPWEGELCQDIVIAPLFEEVDLTSVREGRRFEAQMEIKQGTRPVTWQLLNGPSGLSLDPRSGVLVWPRTLAQKKPYNVRLRVENVIGSDIYTFQLSVPLSYNVTVTSLSVSGILSQPSEVYIYGYVDLFEEKWENKRGTVLVHICVINNGRTRKIPALTDLVDRGRYAAVYYPNPADSGIFEVGAQHPSEDRCDTQAHWTVLGMQVQPAYAYHRRFLDDSKLTEVAKLVNTGSLPLYNISVQLRGFGPPLTSLIVKPSNKTTASNTIFLSVLAAGQNVPFDIEVDANESLRGRIGIIFTSQSGTVAVYWLNLRLDVRTPLLRANPNFLSTSVNRGEQKSFEIDISNEGIISARDVRVQLSGDPLISLISFYPETENSTVNQDGTFTIPASTKATLSLSITVPPTESIGDRRGSMIVRSKLTEAVIRYKILITSSNKVDLRIRVEDEYTYYTDGDPLVVGAKVKLRNPQKGNVIETYTTSNSTELLFDDLEEAYYTLQVSADRHTSYSAVILASQANPNVTVFLQRTAVKYSWTVTPVTYEDKYIITLDSTFETKVPMPVVTIEPRQIDLTALEEGEKDEIVFTITNHGLIRAQNLRFALPYNHPTLDFKQTVTNIGDIEANTTLIVPIKIHEKPRQKRNFLLCLAFGIKLFWDYLCGVLRTNNLDVMLQRRQEMSRIPPNVCGSDKVPERGGGYIGGGGVPGRSTVSTSVRNYEAVTPMSCDCALKLITDCLLPMSPGFGPFYSLGRKAYALGEAIASDKRKRRDLYGETVHAHDYYYPLTRQKRKKRDIVDVADAAASISSKYGCAKAIGEAAGLTNTGADIDTIASYIEPHEGIRTTAYEDSKSFVTVGIGFNMERDGAREDWKKHLPDVDFDKVFKKELSLTDPQARKLFQGDLNEKYIPTAKRLINDFERMPSELQGAIVDALYRGDLGPKTQDLINQKKWKEAGEEYIDHGDYRKALQGVEGYRGIKTRMDENKGIFQKQGEPAAGESIVNNALKIGGDCLPGAIGQSVGCLHVATTECPKLNDAEATEGGTRRRRSPIEDVHVNMAKVNSIVYDMYQLSYHLYGNIEMFNLGLGLWYQKFEESISDNSDLGTSLSLNESSNVLQYINETHHMLVSGFLRRWNNSVNSWRNGVMEPSPNLDIISKSMLETTMHKFKEEHQKSVERGFDNVFAEFDNAYVAVRDEFENKKKEDGVCARVRIRIVQEAVLTRDAFNGKLEIENGEGSPLKHIKVEIYIWKSQDVNQKYMMEHFAIGDPELSGISSVDGFGSLAEGISGTAEWLIIPYSTAAPSEDVVYDIGGMFYYSVDGSNFTAPLLADSVTVKPDPRLHIHYFHEKYVEADDPFTELVVEPSIPFSLAVMITNVGNGVAKAFKITSAQPKIIENEKGLLVSFKIIAAQLGHEDISPSLTIDFGNIEPHQTKTARWLLECSLKGKFFNYSATFENINPLGDPELSVLDVLEYHDLIHLVRMRYNMTQSDDGFRDFLVNDELDVLDMPDVVYNSKDQSKEPVFVSPNVTYERVNKHWSGKEYKYMYVNVPLNWNCTDWLYVRFEHDIQLGADSHLLQVTRHDRKELIRPENAWMTWHVEDSLFGHLFDHCPWVQDQLFHNYTFIVGPLNKHDPKVNESITSIEVKLPIYDKQYISTIVATDTDSDGIKFSLVENSVYFQIDSKSGVITAVQYIDSLVGEQAIHVAVEDDGIPPRKSISVIDVIFETVVTSMTTRTMTSHQTAEVTNAKIYTEPTTVTSAAITGKVSSTPNYTAKTTNATIFTEPTTVTSAAITGKVSSTPNYTAKTTNATIFTEPTTVTSVNTENGSSTPDHTAETTNATIFTEPTSTANTTTRATTSNHTAGTTDALTTTEQTPVTAAGNATARATTFDLIIETTDDMINTERTLVTSAANTSTIATTSDHTVGTTDSTTLHGTTTSDATGTAKSTAGSATDIQINTTYSATTILGSTFEDTYSTASRTITTARPIVTSSSMTPSKTTGLLSLLLTLNMLWKAVFSNFNATETSALVNSILLLVRAAFKEMANILNITVDGLSPGSVKVKLGIVLTGKADNKTANQTSDVLKKHLETVNYTIVGENQNITIKNDSIVVSVNPCQNIDCGVNGDCEYVDQKTTCKCHPGYQGPTCGDRMVGESTNIIIIIVCVAVGALCIIVIVVACYFAMKRRKRVKSSSNTNDDKNVFGYNSTMLPKHHRFNSPPQSAELRSSWMGRLWVDETDDQR</sequence>
<dbReference type="Gene3D" id="3.10.250.10">
    <property type="entry name" value="SRCR-like domain"/>
    <property type="match status" value="1"/>
</dbReference>
<evidence type="ECO:0000256" key="7">
    <source>
        <dbReference type="PROSITE-ProRule" id="PRU00043"/>
    </source>
</evidence>
<dbReference type="CDD" id="cd00054">
    <property type="entry name" value="EGF_CA"/>
    <property type="match status" value="1"/>
</dbReference>
<dbReference type="PROSITE" id="PS50022">
    <property type="entry name" value="FA58C_3"/>
    <property type="match status" value="1"/>
</dbReference>
<dbReference type="Gene3D" id="2.60.40.10">
    <property type="entry name" value="Immunoglobulins"/>
    <property type="match status" value="2"/>
</dbReference>
<comment type="caution">
    <text evidence="9">Lacks conserved residue(s) required for the propagation of feature annotation.</text>
</comment>
<keyword evidence="2" id="KW-0081">Bacteriolytic enzyme</keyword>
<dbReference type="Gene3D" id="1.10.530.40">
    <property type="match status" value="1"/>
</dbReference>
<accession>A0A8S4PCF6</accession>
<feature type="chain" id="PRO_5035799931" evidence="12">
    <location>
        <begin position="23"/>
        <end position="4335"/>
    </location>
</feature>
<evidence type="ECO:0000256" key="11">
    <source>
        <dbReference type="SAM" id="Phobius"/>
    </source>
</evidence>
<dbReference type="SMART" id="SM00181">
    <property type="entry name" value="EGF"/>
    <property type="match status" value="5"/>
</dbReference>
<dbReference type="InterPro" id="IPR002126">
    <property type="entry name" value="Cadherin-like_dom"/>
</dbReference>
<protein>
    <submittedName>
        <fullName evidence="17">Uncharacterized protein</fullName>
    </submittedName>
</protein>
<evidence type="ECO:0000259" key="14">
    <source>
        <dbReference type="PROSITE" id="PS50026"/>
    </source>
</evidence>
<dbReference type="OrthoDB" id="5790562at2759"/>
<feature type="domain" description="Cadherin" evidence="15">
    <location>
        <begin position="3750"/>
        <end position="3818"/>
    </location>
</feature>
<dbReference type="GO" id="GO:0016020">
    <property type="term" value="C:membrane"/>
    <property type="evidence" value="ECO:0007669"/>
    <property type="project" value="InterPro"/>
</dbReference>
<dbReference type="SUPFAM" id="SSF56487">
    <property type="entry name" value="SRCR-like"/>
    <property type="match status" value="1"/>
</dbReference>
<keyword evidence="18" id="KW-1185">Reference proteome</keyword>
<dbReference type="CDD" id="cd11304">
    <property type="entry name" value="Cadherin_repeat"/>
    <property type="match status" value="1"/>
</dbReference>
<dbReference type="Gene3D" id="2.60.40.60">
    <property type="entry name" value="Cadherins"/>
    <property type="match status" value="1"/>
</dbReference>
<dbReference type="InterPro" id="IPR001190">
    <property type="entry name" value="SRCR"/>
</dbReference>
<dbReference type="InterPro" id="IPR036772">
    <property type="entry name" value="SRCR-like_dom_sf"/>
</dbReference>
<dbReference type="CDD" id="cd00053">
    <property type="entry name" value="EGF"/>
    <property type="match status" value="1"/>
</dbReference>
<evidence type="ECO:0000259" key="15">
    <source>
        <dbReference type="PROSITE" id="PS50268"/>
    </source>
</evidence>
<dbReference type="InterPro" id="IPR008979">
    <property type="entry name" value="Galactose-bd-like_sf"/>
</dbReference>
<dbReference type="GO" id="GO:0005509">
    <property type="term" value="F:calcium ion binding"/>
    <property type="evidence" value="ECO:0007669"/>
    <property type="project" value="UniProtKB-UniRule"/>
</dbReference>
<dbReference type="InterPro" id="IPR014756">
    <property type="entry name" value="Ig_E-set"/>
</dbReference>
<dbReference type="Gene3D" id="2.160.20.10">
    <property type="entry name" value="Single-stranded right-handed beta-helix, Pectin lyase-like"/>
    <property type="match status" value="3"/>
</dbReference>
<keyword evidence="4" id="KW-0677">Repeat</keyword>
<keyword evidence="1" id="KW-0929">Antimicrobial</keyword>